<gene>
    <name evidence="1" type="ORF">SPELUC_LOCUS3557</name>
</gene>
<sequence length="59" mass="6963">LKEIAKSKLETSDKAKLNNFRKEHIRELEQSQPDSNNFNRIKNGIHDKTKIPVLETNRF</sequence>
<organism evidence="1 2">
    <name type="scientific">Cetraspora pellucida</name>
    <dbReference type="NCBI Taxonomy" id="1433469"/>
    <lineage>
        <taxon>Eukaryota</taxon>
        <taxon>Fungi</taxon>
        <taxon>Fungi incertae sedis</taxon>
        <taxon>Mucoromycota</taxon>
        <taxon>Glomeromycotina</taxon>
        <taxon>Glomeromycetes</taxon>
        <taxon>Diversisporales</taxon>
        <taxon>Gigasporaceae</taxon>
        <taxon>Cetraspora</taxon>
    </lineage>
</organism>
<reference evidence="1" key="1">
    <citation type="submission" date="2021-06" db="EMBL/GenBank/DDBJ databases">
        <authorList>
            <person name="Kallberg Y."/>
            <person name="Tangrot J."/>
            <person name="Rosling A."/>
        </authorList>
    </citation>
    <scope>NUCLEOTIDE SEQUENCE</scope>
    <source>
        <strain evidence="1">28 12/20/2015</strain>
    </source>
</reference>
<proteinExistence type="predicted"/>
<keyword evidence="2" id="KW-1185">Reference proteome</keyword>
<feature type="non-terminal residue" evidence="1">
    <location>
        <position position="1"/>
    </location>
</feature>
<dbReference type="Proteomes" id="UP000789366">
    <property type="component" value="Unassembled WGS sequence"/>
</dbReference>
<comment type="caution">
    <text evidence="1">The sequence shown here is derived from an EMBL/GenBank/DDBJ whole genome shotgun (WGS) entry which is preliminary data.</text>
</comment>
<protein>
    <submittedName>
        <fullName evidence="1">3941_t:CDS:1</fullName>
    </submittedName>
</protein>
<evidence type="ECO:0000313" key="1">
    <source>
        <dbReference type="EMBL" id="CAG8512831.1"/>
    </source>
</evidence>
<accession>A0ACA9L8A8</accession>
<evidence type="ECO:0000313" key="2">
    <source>
        <dbReference type="Proteomes" id="UP000789366"/>
    </source>
</evidence>
<name>A0ACA9L8A8_9GLOM</name>
<dbReference type="EMBL" id="CAJVPW010002768">
    <property type="protein sequence ID" value="CAG8512831.1"/>
    <property type="molecule type" value="Genomic_DNA"/>
</dbReference>